<gene>
    <name evidence="2" type="ORF">IAC50_05080</name>
</gene>
<protein>
    <recommendedName>
        <fullName evidence="1">DUF6382 domain-containing protein</fullName>
    </recommendedName>
</protein>
<dbReference type="Proteomes" id="UP000824090">
    <property type="component" value="Unassembled WGS sequence"/>
</dbReference>
<name>A0A9D1L6C8_9FIRM</name>
<reference evidence="2" key="1">
    <citation type="submission" date="2020-10" db="EMBL/GenBank/DDBJ databases">
        <authorList>
            <person name="Gilroy R."/>
        </authorList>
    </citation>
    <scope>NUCLEOTIDE SEQUENCE</scope>
    <source>
        <strain evidence="2">ChiHcec3-6078</strain>
    </source>
</reference>
<proteinExistence type="predicted"/>
<accession>A0A9D1L6C8</accession>
<comment type="caution">
    <text evidence="2">The sequence shown here is derived from an EMBL/GenBank/DDBJ whole genome shotgun (WGS) entry which is preliminary data.</text>
</comment>
<dbReference type="InterPro" id="IPR045962">
    <property type="entry name" value="DUF6382"/>
</dbReference>
<evidence type="ECO:0000313" key="3">
    <source>
        <dbReference type="Proteomes" id="UP000824090"/>
    </source>
</evidence>
<dbReference type="AlphaFoldDB" id="A0A9D1L6C8"/>
<sequence length="182" mass="21056">MWEKGRFEAEVEKGAVKEFEKIMLSSGRCGLFLPMAFMSQGDRERMYYFCSGFAPLSSYRVERTDDALFLLERTVMILKSAVEYMIMPSGITLSTETVFYNKETEEVKIAYIPLPEENRELRKNIVRLTGQLMADVRDCHKSCLRELAGYVYCSNYGMKDIIRRISLIRRRLHSETAGKSAV</sequence>
<evidence type="ECO:0000259" key="1">
    <source>
        <dbReference type="Pfam" id="PF19909"/>
    </source>
</evidence>
<dbReference type="Pfam" id="PF19909">
    <property type="entry name" value="DUF6382"/>
    <property type="match status" value="1"/>
</dbReference>
<dbReference type="EMBL" id="DVMP01000090">
    <property type="protein sequence ID" value="HIU25850.1"/>
    <property type="molecule type" value="Genomic_DNA"/>
</dbReference>
<feature type="domain" description="DUF6382" evidence="1">
    <location>
        <begin position="13"/>
        <end position="137"/>
    </location>
</feature>
<organism evidence="2 3">
    <name type="scientific">Candidatus Allocopromorpha excrementigallinarum</name>
    <dbReference type="NCBI Taxonomy" id="2840742"/>
    <lineage>
        <taxon>Bacteria</taxon>
        <taxon>Bacillati</taxon>
        <taxon>Bacillota</taxon>
        <taxon>Clostridia</taxon>
        <taxon>Eubacteriales</taxon>
        <taxon>Eubacteriaceae</taxon>
        <taxon>Eubacteriaceae incertae sedis</taxon>
        <taxon>Candidatus Allocopromorpha</taxon>
    </lineage>
</organism>
<evidence type="ECO:0000313" key="2">
    <source>
        <dbReference type="EMBL" id="HIU25850.1"/>
    </source>
</evidence>
<reference evidence="2" key="2">
    <citation type="journal article" date="2021" name="PeerJ">
        <title>Extensive microbial diversity within the chicken gut microbiome revealed by metagenomics and culture.</title>
        <authorList>
            <person name="Gilroy R."/>
            <person name="Ravi A."/>
            <person name="Getino M."/>
            <person name="Pursley I."/>
            <person name="Horton D.L."/>
            <person name="Alikhan N.F."/>
            <person name="Baker D."/>
            <person name="Gharbi K."/>
            <person name="Hall N."/>
            <person name="Watson M."/>
            <person name="Adriaenssens E.M."/>
            <person name="Foster-Nyarko E."/>
            <person name="Jarju S."/>
            <person name="Secka A."/>
            <person name="Antonio M."/>
            <person name="Oren A."/>
            <person name="Chaudhuri R.R."/>
            <person name="La Ragione R."/>
            <person name="Hildebrand F."/>
            <person name="Pallen M.J."/>
        </authorList>
    </citation>
    <scope>NUCLEOTIDE SEQUENCE</scope>
    <source>
        <strain evidence="2">ChiHcec3-6078</strain>
    </source>
</reference>